<name>A0AAV7PQ69_PLEWA</name>
<proteinExistence type="predicted"/>
<organism evidence="2 3">
    <name type="scientific">Pleurodeles waltl</name>
    <name type="common">Iberian ribbed newt</name>
    <dbReference type="NCBI Taxonomy" id="8319"/>
    <lineage>
        <taxon>Eukaryota</taxon>
        <taxon>Metazoa</taxon>
        <taxon>Chordata</taxon>
        <taxon>Craniata</taxon>
        <taxon>Vertebrata</taxon>
        <taxon>Euteleostomi</taxon>
        <taxon>Amphibia</taxon>
        <taxon>Batrachia</taxon>
        <taxon>Caudata</taxon>
        <taxon>Salamandroidea</taxon>
        <taxon>Salamandridae</taxon>
        <taxon>Pleurodelinae</taxon>
        <taxon>Pleurodeles</taxon>
    </lineage>
</organism>
<keyword evidence="3" id="KW-1185">Reference proteome</keyword>
<sequence>METTFPNCGDTEPGASAGAKLRRSAGTAGVQPHRGAAEASFLEASSRWETPMRRPGEGYGTACTEFASGARGLNSGKLRLARAATFPWGPYPVGVAPDRRCV</sequence>
<dbReference type="EMBL" id="JANPWB010000011">
    <property type="protein sequence ID" value="KAJ1130388.1"/>
    <property type="molecule type" value="Genomic_DNA"/>
</dbReference>
<comment type="caution">
    <text evidence="2">The sequence shown here is derived from an EMBL/GenBank/DDBJ whole genome shotgun (WGS) entry which is preliminary data.</text>
</comment>
<accession>A0AAV7PQ69</accession>
<evidence type="ECO:0000313" key="3">
    <source>
        <dbReference type="Proteomes" id="UP001066276"/>
    </source>
</evidence>
<protein>
    <submittedName>
        <fullName evidence="2">Uncharacterized protein</fullName>
    </submittedName>
</protein>
<dbReference type="Proteomes" id="UP001066276">
    <property type="component" value="Chromosome 7"/>
</dbReference>
<gene>
    <name evidence="2" type="ORF">NDU88_008741</name>
</gene>
<evidence type="ECO:0000313" key="2">
    <source>
        <dbReference type="EMBL" id="KAJ1130388.1"/>
    </source>
</evidence>
<dbReference type="AlphaFoldDB" id="A0AAV7PQ69"/>
<feature type="region of interest" description="Disordered" evidence="1">
    <location>
        <begin position="1"/>
        <end position="36"/>
    </location>
</feature>
<reference evidence="2" key="1">
    <citation type="journal article" date="2022" name="bioRxiv">
        <title>Sequencing and chromosome-scale assembly of the giantPleurodeles waltlgenome.</title>
        <authorList>
            <person name="Brown T."/>
            <person name="Elewa A."/>
            <person name="Iarovenko S."/>
            <person name="Subramanian E."/>
            <person name="Araus A.J."/>
            <person name="Petzold A."/>
            <person name="Susuki M."/>
            <person name="Suzuki K.-i.T."/>
            <person name="Hayashi T."/>
            <person name="Toyoda A."/>
            <person name="Oliveira C."/>
            <person name="Osipova E."/>
            <person name="Leigh N.D."/>
            <person name="Simon A."/>
            <person name="Yun M.H."/>
        </authorList>
    </citation>
    <scope>NUCLEOTIDE SEQUENCE</scope>
    <source>
        <strain evidence="2">20211129_DDA</strain>
        <tissue evidence="2">Liver</tissue>
    </source>
</reference>
<evidence type="ECO:0000256" key="1">
    <source>
        <dbReference type="SAM" id="MobiDB-lite"/>
    </source>
</evidence>